<dbReference type="PANTHER" id="PTHR47654:SF5">
    <property type="entry name" value="TRANSCRIPTION FACTOR DOMAIN-CONTAINING PROTEIN"/>
    <property type="match status" value="1"/>
</dbReference>
<dbReference type="InterPro" id="IPR007219">
    <property type="entry name" value="XnlR_reg_dom"/>
</dbReference>
<dbReference type="GO" id="GO:0003677">
    <property type="term" value="F:DNA binding"/>
    <property type="evidence" value="ECO:0007669"/>
    <property type="project" value="InterPro"/>
</dbReference>
<dbReference type="GO" id="GO:0008270">
    <property type="term" value="F:zinc ion binding"/>
    <property type="evidence" value="ECO:0007669"/>
    <property type="project" value="InterPro"/>
</dbReference>
<feature type="compositionally biased region" description="Polar residues" evidence="3">
    <location>
        <begin position="193"/>
        <end position="215"/>
    </location>
</feature>
<feature type="region of interest" description="Disordered" evidence="3">
    <location>
        <begin position="100"/>
        <end position="157"/>
    </location>
</feature>
<dbReference type="EMBL" id="ML976995">
    <property type="protein sequence ID" value="KAF1955254.1"/>
    <property type="molecule type" value="Genomic_DNA"/>
</dbReference>
<keyword evidence="6" id="KW-1185">Reference proteome</keyword>
<organism evidence="5 6">
    <name type="scientific">Byssothecium circinans</name>
    <dbReference type="NCBI Taxonomy" id="147558"/>
    <lineage>
        <taxon>Eukaryota</taxon>
        <taxon>Fungi</taxon>
        <taxon>Dikarya</taxon>
        <taxon>Ascomycota</taxon>
        <taxon>Pezizomycotina</taxon>
        <taxon>Dothideomycetes</taxon>
        <taxon>Pleosporomycetidae</taxon>
        <taxon>Pleosporales</taxon>
        <taxon>Massarineae</taxon>
        <taxon>Massarinaceae</taxon>
        <taxon>Byssothecium</taxon>
    </lineage>
</organism>
<feature type="region of interest" description="Disordered" evidence="3">
    <location>
        <begin position="451"/>
        <end position="474"/>
    </location>
</feature>
<evidence type="ECO:0000256" key="1">
    <source>
        <dbReference type="ARBA" id="ARBA00022723"/>
    </source>
</evidence>
<dbReference type="PROSITE" id="PS50048">
    <property type="entry name" value="ZN2_CY6_FUNGAL_2"/>
    <property type="match status" value="1"/>
</dbReference>
<name>A0A6A5TSK4_9PLEO</name>
<dbReference type="Gene3D" id="4.10.240.10">
    <property type="entry name" value="Zn(2)-C6 fungal-type DNA-binding domain"/>
    <property type="match status" value="1"/>
</dbReference>
<feature type="compositionally biased region" description="Basic and acidic residues" evidence="3">
    <location>
        <begin position="136"/>
        <end position="148"/>
    </location>
</feature>
<dbReference type="InterPro" id="IPR053230">
    <property type="entry name" value="Trans_reg_galc"/>
</dbReference>
<evidence type="ECO:0000256" key="2">
    <source>
        <dbReference type="ARBA" id="ARBA00023242"/>
    </source>
</evidence>
<dbReference type="InterPro" id="IPR036864">
    <property type="entry name" value="Zn2-C6_fun-type_DNA-bd_sf"/>
</dbReference>
<feature type="domain" description="Zn(2)-C6 fungal-type" evidence="4">
    <location>
        <begin position="28"/>
        <end position="57"/>
    </location>
</feature>
<dbReference type="CDD" id="cd12148">
    <property type="entry name" value="fungal_TF_MHR"/>
    <property type="match status" value="1"/>
</dbReference>
<dbReference type="GO" id="GO:0006351">
    <property type="term" value="P:DNA-templated transcription"/>
    <property type="evidence" value="ECO:0007669"/>
    <property type="project" value="InterPro"/>
</dbReference>
<proteinExistence type="predicted"/>
<dbReference type="PANTHER" id="PTHR47654">
    <property type="entry name" value="ZN(II)2CYS6 TRANSCRIPTION FACTOR (EUROFUNG)-RELATED"/>
    <property type="match status" value="1"/>
</dbReference>
<dbReference type="SUPFAM" id="SSF57701">
    <property type="entry name" value="Zn2/Cys6 DNA-binding domain"/>
    <property type="match status" value="1"/>
</dbReference>
<dbReference type="SMART" id="SM00906">
    <property type="entry name" value="Fungal_trans"/>
    <property type="match status" value="1"/>
</dbReference>
<dbReference type="SMART" id="SM00066">
    <property type="entry name" value="GAL4"/>
    <property type="match status" value="1"/>
</dbReference>
<evidence type="ECO:0000259" key="4">
    <source>
        <dbReference type="PROSITE" id="PS50048"/>
    </source>
</evidence>
<evidence type="ECO:0000313" key="5">
    <source>
        <dbReference type="EMBL" id="KAF1955254.1"/>
    </source>
</evidence>
<keyword evidence="2" id="KW-0539">Nucleus</keyword>
<sequence length="869" mass="97519">MSKIAISRLEQDDRLSRKQGRGSRTQRACDNCRKRKVRCTGEPQCRNCVEQDATCIYTQSRRDRLNEAIEKNTSLITLLKDLSIHVDDSGKRMIEERLDSLGDDDDYTPASATDIKLEPSPASGKRPRDGSPSYRQDNREAGPREAHVSESVGEDGVDILDEDLLRSQESRATGYVGTNSSMQWMRSLKSQMASPGTSRNVSEGTHMPNINNEPTYRQVDGSYTEAPRPSMSDSTFYLDRNDLQLDGIVVDPYELPEPDVAQRLFDSYLTTVHASFPIVPHVFEEQFRKYNESVKRGRPYPLPEEWQAMLNLIMAIGAQYSHLLEAKWKNEEKDHLIYMTRATRLLRLDKLATSLPSPSLSFIQSTGLLALYYLTIGQVSRAWMMIGISLRFALAAGLHLRNDDPSAPEAKSQIMVRTWWSLHSIETLLCGIIGRPCIIPNDECTVPLPQVLPQQGTSPQSECSNSTNTSRRGDADAVTRSSFFGARVTIALIMQKALSKLYSPRISADSWDSVQRDITSLNAELNSWAGAAHMAGLSAVSALVDDVPRHNFLLAFHFQSTKLLICRPCLCRLQRRISQSDASNNFNAQTAEACVAAAQAITWLLPDEPDRTFFYEQTPWWCTVHIIMQAVAVLLLKMSYGPLHSTHKGEELSGSVRKLVRWLRRLSATSDVAERAYNVSVDIIKISAPRIQIDITTPTKEEPDSESGLQSVTTSASSFMHSPNSTSTTQSEAAYQSFPQTEWGRSYPTTRSTTTDTTPSTAFSSEPPRSHFSSPDQRQPTEMDNTRMENLNAFRAQQQAQGFGGFQFDPTFPLYARLPAPLVFGSPFVTNYDQPGFLFNNYHSGEQMHLDKMNLDNTFNLYMDPDQEM</sequence>
<feature type="compositionally biased region" description="Polar residues" evidence="3">
    <location>
        <begin position="452"/>
        <end position="470"/>
    </location>
</feature>
<protein>
    <recommendedName>
        <fullName evidence="4">Zn(2)-C6 fungal-type domain-containing protein</fullName>
    </recommendedName>
</protein>
<keyword evidence="1" id="KW-0479">Metal-binding</keyword>
<feature type="compositionally biased region" description="Low complexity" evidence="3">
    <location>
        <begin position="749"/>
        <end position="765"/>
    </location>
</feature>
<dbReference type="Proteomes" id="UP000800035">
    <property type="component" value="Unassembled WGS sequence"/>
</dbReference>
<reference evidence="5" key="1">
    <citation type="journal article" date="2020" name="Stud. Mycol.">
        <title>101 Dothideomycetes genomes: a test case for predicting lifestyles and emergence of pathogens.</title>
        <authorList>
            <person name="Haridas S."/>
            <person name="Albert R."/>
            <person name="Binder M."/>
            <person name="Bloem J."/>
            <person name="Labutti K."/>
            <person name="Salamov A."/>
            <person name="Andreopoulos B."/>
            <person name="Baker S."/>
            <person name="Barry K."/>
            <person name="Bills G."/>
            <person name="Bluhm B."/>
            <person name="Cannon C."/>
            <person name="Castanera R."/>
            <person name="Culley D."/>
            <person name="Daum C."/>
            <person name="Ezra D."/>
            <person name="Gonzalez J."/>
            <person name="Henrissat B."/>
            <person name="Kuo A."/>
            <person name="Liang C."/>
            <person name="Lipzen A."/>
            <person name="Lutzoni F."/>
            <person name="Magnuson J."/>
            <person name="Mondo S."/>
            <person name="Nolan M."/>
            <person name="Ohm R."/>
            <person name="Pangilinan J."/>
            <person name="Park H.-J."/>
            <person name="Ramirez L."/>
            <person name="Alfaro M."/>
            <person name="Sun H."/>
            <person name="Tritt A."/>
            <person name="Yoshinaga Y."/>
            <person name="Zwiers L.-H."/>
            <person name="Turgeon B."/>
            <person name="Goodwin S."/>
            <person name="Spatafora J."/>
            <person name="Crous P."/>
            <person name="Grigoriev I."/>
        </authorList>
    </citation>
    <scope>NUCLEOTIDE SEQUENCE</scope>
    <source>
        <strain evidence="5">CBS 675.92</strain>
    </source>
</reference>
<dbReference type="Pfam" id="PF00172">
    <property type="entry name" value="Zn_clus"/>
    <property type="match status" value="1"/>
</dbReference>
<feature type="region of interest" description="Disordered" evidence="3">
    <location>
        <begin position="695"/>
        <end position="782"/>
    </location>
</feature>
<dbReference type="PROSITE" id="PS00463">
    <property type="entry name" value="ZN2_CY6_FUNGAL_1"/>
    <property type="match status" value="1"/>
</dbReference>
<dbReference type="GO" id="GO:0000981">
    <property type="term" value="F:DNA-binding transcription factor activity, RNA polymerase II-specific"/>
    <property type="evidence" value="ECO:0007669"/>
    <property type="project" value="InterPro"/>
</dbReference>
<evidence type="ECO:0000256" key="3">
    <source>
        <dbReference type="SAM" id="MobiDB-lite"/>
    </source>
</evidence>
<dbReference type="AlphaFoldDB" id="A0A6A5TSK4"/>
<dbReference type="OrthoDB" id="5296287at2759"/>
<dbReference type="Pfam" id="PF04082">
    <property type="entry name" value="Fungal_trans"/>
    <property type="match status" value="1"/>
</dbReference>
<dbReference type="CDD" id="cd00067">
    <property type="entry name" value="GAL4"/>
    <property type="match status" value="1"/>
</dbReference>
<feature type="compositionally biased region" description="Polar residues" evidence="3">
    <location>
        <begin position="707"/>
        <end position="740"/>
    </location>
</feature>
<evidence type="ECO:0000313" key="6">
    <source>
        <dbReference type="Proteomes" id="UP000800035"/>
    </source>
</evidence>
<dbReference type="InterPro" id="IPR001138">
    <property type="entry name" value="Zn2Cys6_DnaBD"/>
</dbReference>
<gene>
    <name evidence="5" type="ORF">CC80DRAFT_549461</name>
</gene>
<feature type="region of interest" description="Disordered" evidence="3">
    <location>
        <begin position="193"/>
        <end position="234"/>
    </location>
</feature>
<accession>A0A6A5TSK4</accession>